<organism evidence="1 2">
    <name type="scientific">Marchantia polymorpha subsp. ruderalis</name>
    <dbReference type="NCBI Taxonomy" id="1480154"/>
    <lineage>
        <taxon>Eukaryota</taxon>
        <taxon>Viridiplantae</taxon>
        <taxon>Streptophyta</taxon>
        <taxon>Embryophyta</taxon>
        <taxon>Marchantiophyta</taxon>
        <taxon>Marchantiopsida</taxon>
        <taxon>Marchantiidae</taxon>
        <taxon>Marchantiales</taxon>
        <taxon>Marchantiaceae</taxon>
        <taxon>Marchantia</taxon>
    </lineage>
</organism>
<accession>A0A176W8R2</accession>
<dbReference type="Proteomes" id="UP000077202">
    <property type="component" value="Unassembled WGS sequence"/>
</dbReference>
<reference evidence="1" key="1">
    <citation type="submission" date="2016-03" db="EMBL/GenBank/DDBJ databases">
        <title>Mechanisms controlling the formation of the plant cell surface in tip-growing cells are functionally conserved among land plants.</title>
        <authorList>
            <person name="Honkanen S."/>
            <person name="Jones V.A."/>
            <person name="Morieri G."/>
            <person name="Champion C."/>
            <person name="Hetherington A.J."/>
            <person name="Kelly S."/>
            <person name="Saint-Marcoux D."/>
            <person name="Proust H."/>
            <person name="Prescott H."/>
            <person name="Dolan L."/>
        </authorList>
    </citation>
    <scope>NUCLEOTIDE SEQUENCE [LARGE SCALE GENOMIC DNA]</scope>
    <source>
        <tissue evidence="1">Whole gametophyte</tissue>
    </source>
</reference>
<keyword evidence="2" id="KW-1185">Reference proteome</keyword>
<proteinExistence type="predicted"/>
<protein>
    <submittedName>
        <fullName evidence="1">Uncharacterized protein</fullName>
    </submittedName>
</protein>
<evidence type="ECO:0000313" key="1">
    <source>
        <dbReference type="EMBL" id="OAE28556.1"/>
    </source>
</evidence>
<dbReference type="EMBL" id="LVLJ01001709">
    <property type="protein sequence ID" value="OAE28556.1"/>
    <property type="molecule type" value="Genomic_DNA"/>
</dbReference>
<evidence type="ECO:0000313" key="2">
    <source>
        <dbReference type="Proteomes" id="UP000077202"/>
    </source>
</evidence>
<name>A0A176W8R2_MARPO</name>
<sequence length="81" mass="9443">MPCPALPCPSVYEYGHRRDKDLTHNIDKMSYLVAQFWATIQQQWSQSRDQSVTAILEQLLSLTVFSNSLTMLDLKVEEMFF</sequence>
<gene>
    <name evidence="1" type="ORF">AXG93_2175s1390</name>
</gene>
<comment type="caution">
    <text evidence="1">The sequence shown here is derived from an EMBL/GenBank/DDBJ whole genome shotgun (WGS) entry which is preliminary data.</text>
</comment>
<dbReference type="AlphaFoldDB" id="A0A176W8R2"/>